<feature type="transmembrane region" description="Helical" evidence="13">
    <location>
        <begin position="300"/>
        <end position="323"/>
    </location>
</feature>
<dbReference type="FunFam" id="1.20.1280.290:FF:000018">
    <property type="entry name" value="Cystinosin homolog"/>
    <property type="match status" value="1"/>
</dbReference>
<evidence type="ECO:0000256" key="10">
    <source>
        <dbReference type="ARBA" id="ARBA00048473"/>
    </source>
</evidence>
<dbReference type="InterPro" id="IPR006603">
    <property type="entry name" value="PQ-loop_rpt"/>
</dbReference>
<feature type="transmembrane region" description="Helical" evidence="13">
    <location>
        <begin position="168"/>
        <end position="191"/>
    </location>
</feature>
<keyword evidence="5" id="KW-0677">Repeat</keyword>
<dbReference type="PANTHER" id="PTHR13131">
    <property type="entry name" value="CYSTINOSIN"/>
    <property type="match status" value="1"/>
</dbReference>
<evidence type="ECO:0000256" key="7">
    <source>
        <dbReference type="ARBA" id="ARBA00022989"/>
    </source>
</evidence>
<dbReference type="FunFam" id="1.20.1280.290:FF:000016">
    <property type="entry name" value="Cystinosin homolog"/>
    <property type="match status" value="1"/>
</dbReference>
<dbReference type="SMART" id="SM00679">
    <property type="entry name" value="CTNS"/>
    <property type="match status" value="2"/>
</dbReference>
<keyword evidence="9" id="KW-0458">Lysosome</keyword>
<feature type="transmembrane region" description="Helical" evidence="13">
    <location>
        <begin position="343"/>
        <end position="362"/>
    </location>
</feature>
<sequence>MSHRNFNLLLLVAVAFLSTVHCQNSLPKFTASKTDLTLIINEVEEITLWLDKPVNESLTLNFTENHPGSVTVTPELFIIAANASGKFNISVLGISPGHVDITGVATPPKLVDDFGLFFRIIVANSQIIIYVSFIVGWVYFVAWSVSFYPQLVINYKRKSVVGLSFDFLALNFVGHTLYAIFNTCLYFVPFFQEEYFSRFPRGTNPVELNDVFFSIHASVITAVTITQCFMYERGEQRVSDIARGILGIFTTVLVVVIIMSSIGNLHWLDFLNTCSYIKLAITLVKYVPQAILNYRRKSTVGWSIGNILLDFTGGILSMLQMMLNSYNYNDWQSIFGDPTKFGLGLFSVLFDILFMIQHYVLYRSNDLIIHFNDSTESMDSLKSIMHLQPYRTIPGNDSAANLTESTEDEGSQDA</sequence>
<evidence type="ECO:0000313" key="16">
    <source>
        <dbReference type="Proteomes" id="UP001153620"/>
    </source>
</evidence>
<keyword evidence="4 13" id="KW-0812">Transmembrane</keyword>
<evidence type="ECO:0000256" key="8">
    <source>
        <dbReference type="ARBA" id="ARBA00023136"/>
    </source>
</evidence>
<proteinExistence type="inferred from homology"/>
<keyword evidence="7 13" id="KW-1133">Transmembrane helix</keyword>
<comment type="catalytic activity">
    <reaction evidence="10">
        <text>L-cystine(out) + H(+)(out) = L-cystine(in) + H(+)(in)</text>
        <dbReference type="Rhea" id="RHEA:66172"/>
        <dbReference type="ChEBI" id="CHEBI:15378"/>
        <dbReference type="ChEBI" id="CHEBI:35491"/>
    </reaction>
    <physiologicalReaction direction="left-to-right" evidence="10">
        <dbReference type="Rhea" id="RHEA:66173"/>
    </physiologicalReaction>
</comment>
<dbReference type="OrthoDB" id="75720at2759"/>
<reference evidence="15" key="1">
    <citation type="submission" date="2022-01" db="EMBL/GenBank/DDBJ databases">
        <authorList>
            <person name="King R."/>
        </authorList>
    </citation>
    <scope>NUCLEOTIDE SEQUENCE</scope>
</reference>
<protein>
    <recommendedName>
        <fullName evidence="11">Cystinosin homolog</fullName>
    </recommendedName>
</protein>
<keyword evidence="6" id="KW-0769">Symport</keyword>
<feature type="transmembrane region" description="Helical" evidence="13">
    <location>
        <begin position="211"/>
        <end position="232"/>
    </location>
</feature>
<reference evidence="15" key="2">
    <citation type="submission" date="2022-10" db="EMBL/GenBank/DDBJ databases">
        <authorList>
            <consortium name="ENA_rothamsted_submissions"/>
            <consortium name="culmorum"/>
            <person name="King R."/>
        </authorList>
    </citation>
    <scope>NUCLEOTIDE SEQUENCE</scope>
</reference>
<evidence type="ECO:0000256" key="1">
    <source>
        <dbReference type="ARBA" id="ARBA00004155"/>
    </source>
</evidence>
<dbReference type="Proteomes" id="UP001153620">
    <property type="component" value="Chromosome 3"/>
</dbReference>
<dbReference type="PANTHER" id="PTHR13131:SF5">
    <property type="entry name" value="CYSTINOSIN"/>
    <property type="match status" value="1"/>
</dbReference>
<dbReference type="AlphaFoldDB" id="A0A9N9S5R9"/>
<dbReference type="GO" id="GO:0015293">
    <property type="term" value="F:symporter activity"/>
    <property type="evidence" value="ECO:0007669"/>
    <property type="project" value="UniProtKB-KW"/>
</dbReference>
<evidence type="ECO:0000256" key="12">
    <source>
        <dbReference type="SAM" id="MobiDB-lite"/>
    </source>
</evidence>
<dbReference type="GO" id="GO:0015184">
    <property type="term" value="F:L-cystine transmembrane transporter activity"/>
    <property type="evidence" value="ECO:0007669"/>
    <property type="project" value="TreeGrafter"/>
</dbReference>
<keyword evidence="14" id="KW-0732">Signal</keyword>
<dbReference type="EMBL" id="OU895879">
    <property type="protein sequence ID" value="CAG9809807.1"/>
    <property type="molecule type" value="Genomic_DNA"/>
</dbReference>
<evidence type="ECO:0000313" key="15">
    <source>
        <dbReference type="EMBL" id="CAG9809807.1"/>
    </source>
</evidence>
<gene>
    <name evidence="15" type="ORF">CHIRRI_LOCUS12627</name>
</gene>
<keyword evidence="3" id="KW-0813">Transport</keyword>
<evidence type="ECO:0000256" key="9">
    <source>
        <dbReference type="ARBA" id="ARBA00023228"/>
    </source>
</evidence>
<evidence type="ECO:0000256" key="6">
    <source>
        <dbReference type="ARBA" id="ARBA00022847"/>
    </source>
</evidence>
<evidence type="ECO:0000256" key="14">
    <source>
        <dbReference type="SAM" id="SignalP"/>
    </source>
</evidence>
<feature type="chain" id="PRO_5040339597" description="Cystinosin homolog" evidence="14">
    <location>
        <begin position="23"/>
        <end position="414"/>
    </location>
</feature>
<accession>A0A9N9S5R9</accession>
<keyword evidence="16" id="KW-1185">Reference proteome</keyword>
<feature type="signal peptide" evidence="14">
    <location>
        <begin position="1"/>
        <end position="22"/>
    </location>
</feature>
<feature type="transmembrane region" description="Helical" evidence="13">
    <location>
        <begin position="127"/>
        <end position="148"/>
    </location>
</feature>
<dbReference type="InterPro" id="IPR005282">
    <property type="entry name" value="LC_transporter"/>
</dbReference>
<dbReference type="GO" id="GO:0005765">
    <property type="term" value="C:lysosomal membrane"/>
    <property type="evidence" value="ECO:0007669"/>
    <property type="project" value="UniProtKB-SubCell"/>
</dbReference>
<dbReference type="NCBIfam" id="TIGR00951">
    <property type="entry name" value="2A43"/>
    <property type="match status" value="1"/>
</dbReference>
<dbReference type="Pfam" id="PF04193">
    <property type="entry name" value="PQ-loop"/>
    <property type="match status" value="2"/>
</dbReference>
<keyword evidence="8 13" id="KW-0472">Membrane</keyword>
<comment type="subcellular location">
    <subcellularLocation>
        <location evidence="1">Lysosome membrane</location>
        <topology evidence="1">Multi-pass membrane protein</topology>
    </subcellularLocation>
</comment>
<evidence type="ECO:0000256" key="3">
    <source>
        <dbReference type="ARBA" id="ARBA00022448"/>
    </source>
</evidence>
<organism evidence="15 16">
    <name type="scientific">Chironomus riparius</name>
    <dbReference type="NCBI Taxonomy" id="315576"/>
    <lineage>
        <taxon>Eukaryota</taxon>
        <taxon>Metazoa</taxon>
        <taxon>Ecdysozoa</taxon>
        <taxon>Arthropoda</taxon>
        <taxon>Hexapoda</taxon>
        <taxon>Insecta</taxon>
        <taxon>Pterygota</taxon>
        <taxon>Neoptera</taxon>
        <taxon>Endopterygota</taxon>
        <taxon>Diptera</taxon>
        <taxon>Nematocera</taxon>
        <taxon>Chironomoidea</taxon>
        <taxon>Chironomidae</taxon>
        <taxon>Chironominae</taxon>
        <taxon>Chironomus</taxon>
    </lineage>
</organism>
<evidence type="ECO:0000256" key="5">
    <source>
        <dbReference type="ARBA" id="ARBA00022737"/>
    </source>
</evidence>
<feature type="transmembrane region" description="Helical" evidence="13">
    <location>
        <begin position="244"/>
        <end position="264"/>
    </location>
</feature>
<feature type="region of interest" description="Disordered" evidence="12">
    <location>
        <begin position="395"/>
        <end position="414"/>
    </location>
</feature>
<evidence type="ECO:0000256" key="2">
    <source>
        <dbReference type="ARBA" id="ARBA00006855"/>
    </source>
</evidence>
<dbReference type="Gene3D" id="1.20.1280.290">
    <property type="match status" value="2"/>
</dbReference>
<comment type="similarity">
    <text evidence="2">Belongs to the cystinosin family.</text>
</comment>
<evidence type="ECO:0000256" key="11">
    <source>
        <dbReference type="ARBA" id="ARBA00074957"/>
    </source>
</evidence>
<evidence type="ECO:0000256" key="13">
    <source>
        <dbReference type="SAM" id="Phobius"/>
    </source>
</evidence>
<name>A0A9N9S5R9_9DIPT</name>
<feature type="compositionally biased region" description="Acidic residues" evidence="12">
    <location>
        <begin position="405"/>
        <end position="414"/>
    </location>
</feature>
<evidence type="ECO:0000256" key="4">
    <source>
        <dbReference type="ARBA" id="ARBA00022692"/>
    </source>
</evidence>